<keyword evidence="4" id="KW-1185">Reference proteome</keyword>
<dbReference type="GO" id="GO:0006508">
    <property type="term" value="P:proteolysis"/>
    <property type="evidence" value="ECO:0007669"/>
    <property type="project" value="UniProtKB-KW"/>
</dbReference>
<feature type="transmembrane region" description="Helical" evidence="1">
    <location>
        <begin position="50"/>
        <end position="72"/>
    </location>
</feature>
<dbReference type="Pfam" id="PF02517">
    <property type="entry name" value="Rce1-like"/>
    <property type="match status" value="1"/>
</dbReference>
<evidence type="ECO:0000256" key="1">
    <source>
        <dbReference type="SAM" id="Phobius"/>
    </source>
</evidence>
<keyword evidence="3" id="KW-0645">Protease</keyword>
<proteinExistence type="predicted"/>
<keyword evidence="1" id="KW-0812">Transmembrane</keyword>
<evidence type="ECO:0000313" key="4">
    <source>
        <dbReference type="Proteomes" id="UP000681075"/>
    </source>
</evidence>
<dbReference type="InterPro" id="IPR003675">
    <property type="entry name" value="Rce1/LyrA-like_dom"/>
</dbReference>
<feature type="transmembrane region" description="Helical" evidence="1">
    <location>
        <begin position="123"/>
        <end position="142"/>
    </location>
</feature>
<reference evidence="3" key="1">
    <citation type="submission" date="2021-02" db="EMBL/GenBank/DDBJ databases">
        <title>Genome sequence of Rhodospirillales sp. strain TMPK1 isolated from soil.</title>
        <authorList>
            <person name="Nakai R."/>
            <person name="Kusada H."/>
            <person name="Tamaki H."/>
        </authorList>
    </citation>
    <scope>NUCLEOTIDE SEQUENCE</scope>
    <source>
        <strain evidence="3">TMPK1</strain>
    </source>
</reference>
<evidence type="ECO:0000259" key="2">
    <source>
        <dbReference type="Pfam" id="PF02517"/>
    </source>
</evidence>
<organism evidence="3 4">
    <name type="scientific">Roseiterribacter gracilis</name>
    <dbReference type="NCBI Taxonomy" id="2812848"/>
    <lineage>
        <taxon>Bacteria</taxon>
        <taxon>Pseudomonadati</taxon>
        <taxon>Pseudomonadota</taxon>
        <taxon>Alphaproteobacteria</taxon>
        <taxon>Rhodospirillales</taxon>
        <taxon>Roseiterribacteraceae</taxon>
        <taxon>Roseiterribacter</taxon>
    </lineage>
</organism>
<gene>
    <name evidence="3" type="ORF">TMPK1_36090</name>
</gene>
<dbReference type="Proteomes" id="UP000681075">
    <property type="component" value="Unassembled WGS sequence"/>
</dbReference>
<feature type="transmembrane region" description="Helical" evidence="1">
    <location>
        <begin position="240"/>
        <end position="258"/>
    </location>
</feature>
<accession>A0A8S8XHD5</accession>
<comment type="caution">
    <text evidence="3">The sequence shown here is derived from an EMBL/GenBank/DDBJ whole genome shotgun (WGS) entry which is preliminary data.</text>
</comment>
<dbReference type="GO" id="GO:0004175">
    <property type="term" value="F:endopeptidase activity"/>
    <property type="evidence" value="ECO:0007669"/>
    <property type="project" value="UniProtKB-ARBA"/>
</dbReference>
<dbReference type="AlphaFoldDB" id="A0A8S8XHD5"/>
<sequence>MRRVSLALFATGYVLAFAAGDLDVRALGAIALLVAAGWAVRPAHAQPLRIAGHVLFILLTIGCMQHLLPGFFNTRVFGPAPVTPDGLPYSLWLNLDKPLIGIWVMCAIPWVEEHKPVWTWLRTGLIACAAVALTCLVLAWGASFVTWEPKVPSIWLLWCLDNLLLVTFAEEALFRGYAQSGLTRVLGGTEIGDWLALVLATLLFGMAHAGGGAAYMLFATIAGAGYGIAYRSGGLQAARLAHFGVNALHFFLFTYPMLATARD</sequence>
<dbReference type="RefSeq" id="WP_420244827.1">
    <property type="nucleotide sequence ID" value="NZ_BOPV01000001.1"/>
</dbReference>
<keyword evidence="1" id="KW-1133">Transmembrane helix</keyword>
<name>A0A8S8XHD5_9PROT</name>
<keyword evidence="1" id="KW-0472">Membrane</keyword>
<dbReference type="EMBL" id="BOPV01000001">
    <property type="protein sequence ID" value="GIL41372.1"/>
    <property type="molecule type" value="Genomic_DNA"/>
</dbReference>
<feature type="transmembrane region" description="Helical" evidence="1">
    <location>
        <begin position="195"/>
        <end position="228"/>
    </location>
</feature>
<evidence type="ECO:0000313" key="3">
    <source>
        <dbReference type="EMBL" id="GIL41372.1"/>
    </source>
</evidence>
<dbReference type="GO" id="GO:0080120">
    <property type="term" value="P:CAAX-box protein maturation"/>
    <property type="evidence" value="ECO:0007669"/>
    <property type="project" value="UniProtKB-ARBA"/>
</dbReference>
<keyword evidence="3" id="KW-0378">Hydrolase</keyword>
<protein>
    <submittedName>
        <fullName evidence="3">CAAX amino protease</fullName>
    </submittedName>
</protein>
<feature type="domain" description="CAAX prenyl protease 2/Lysostaphin resistance protein A-like" evidence="2">
    <location>
        <begin position="154"/>
        <end position="248"/>
    </location>
</feature>